<dbReference type="GO" id="GO:0016567">
    <property type="term" value="P:protein ubiquitination"/>
    <property type="evidence" value="ECO:0007669"/>
    <property type="project" value="UniProtKB-UniRule"/>
</dbReference>
<dbReference type="GO" id="GO:0019005">
    <property type="term" value="C:SCF ubiquitin ligase complex"/>
    <property type="evidence" value="ECO:0007669"/>
    <property type="project" value="UniProtKB-UniRule"/>
</dbReference>
<comment type="function">
    <text evidence="1">Acts as a component of a SCF E3 ubiquitin ligase complexes.</text>
</comment>
<keyword evidence="1" id="KW-0833">Ubl conjugation pathway</keyword>
<evidence type="ECO:0000313" key="4">
    <source>
        <dbReference type="EMBL" id="CAH8340286.1"/>
    </source>
</evidence>
<dbReference type="SMART" id="SM00256">
    <property type="entry name" value="FBOX"/>
    <property type="match status" value="1"/>
</dbReference>
<dbReference type="Pfam" id="PF12937">
    <property type="entry name" value="F-box-like"/>
    <property type="match status" value="1"/>
</dbReference>
<dbReference type="GO" id="GO:0031146">
    <property type="term" value="P:SCF-dependent proteasomal ubiquitin-dependent protein catabolic process"/>
    <property type="evidence" value="ECO:0007669"/>
    <property type="project" value="UniProtKB-UniRule"/>
</dbReference>
<comment type="subcellular location">
    <subcellularLocation>
        <location evidence="1">Nucleus</location>
    </subcellularLocation>
</comment>
<comment type="caution">
    <text evidence="4">The sequence shown here is derived from an EMBL/GenBank/DDBJ whole genome shotgun (WGS) entry which is preliminary data.</text>
</comment>
<dbReference type="PANTHER" id="PTHR12874:SF28">
    <property type="entry name" value="F-BOX PROTEIN"/>
    <property type="match status" value="1"/>
</dbReference>
<evidence type="ECO:0000256" key="2">
    <source>
        <dbReference type="SAM" id="MobiDB-lite"/>
    </source>
</evidence>
<comment type="pathway">
    <text evidence="1">Protein modification; protein ubiquitination.</text>
</comment>
<dbReference type="Proteomes" id="UP001642260">
    <property type="component" value="Unassembled WGS sequence"/>
</dbReference>
<dbReference type="Gene3D" id="1.20.1280.50">
    <property type="match status" value="1"/>
</dbReference>
<dbReference type="AlphaFoldDB" id="A0ABC8K0C2"/>
<reference evidence="4 5" key="1">
    <citation type="submission" date="2022-03" db="EMBL/GenBank/DDBJ databases">
        <authorList>
            <person name="Macdonald S."/>
            <person name="Ahmed S."/>
            <person name="Newling K."/>
        </authorList>
    </citation>
    <scope>NUCLEOTIDE SEQUENCE [LARGE SCALE GENOMIC DNA]</scope>
</reference>
<dbReference type="CDD" id="cd09917">
    <property type="entry name" value="F-box_SF"/>
    <property type="match status" value="1"/>
</dbReference>
<accession>A0ABC8K0C2</accession>
<evidence type="ECO:0000313" key="5">
    <source>
        <dbReference type="Proteomes" id="UP001642260"/>
    </source>
</evidence>
<dbReference type="PANTHER" id="PTHR12874">
    <property type="entry name" value="F-BOX ONLY PROTEIN 48-RELATED"/>
    <property type="match status" value="1"/>
</dbReference>
<feature type="region of interest" description="Disordered" evidence="2">
    <location>
        <begin position="218"/>
        <end position="239"/>
    </location>
</feature>
<dbReference type="InterPro" id="IPR036047">
    <property type="entry name" value="F-box-like_dom_sf"/>
</dbReference>
<dbReference type="EMBL" id="CAKOAT010142932">
    <property type="protein sequence ID" value="CAH8340286.1"/>
    <property type="molecule type" value="Genomic_DNA"/>
</dbReference>
<proteinExistence type="predicted"/>
<feature type="domain" description="F-box" evidence="3">
    <location>
        <begin position="2"/>
        <end position="49"/>
    </location>
</feature>
<keyword evidence="5" id="KW-1185">Reference proteome</keyword>
<comment type="subunit">
    <text evidence="1">Component of the SCF-type E3 ligase complex.</text>
</comment>
<keyword evidence="1" id="KW-0539">Nucleus</keyword>
<sequence>MALPFCEIPEDLQLRILSFLSPAEISSFACTSKRFASLCREDRKIWHVMCDRRWGKQTQIQKWGNGRISYKLLYRTLKRLENLIGFWRLCGRANPADSSPPLVFFEWGSSFVLGSRVLAINDDTYGVRKTPFLVMGISSEGRTENFLDLDGNHRSGLPVDLSELERSNLVPVDVNFMGNGHIMVEENPCFGEEQKSPVCKGSSSDESEDVVSEMYTQLANRTSPGGDRRRKRKKEKERQARIKWEPEHFIKVSDFSPTLAKPLQGLWKGFCEGRNLELYLVKYDEVGGIICRKIEDMSLSRQTSPVFWTPDHAFFGSPFSAEEELILDGRIHVTPLYGEVHEQVISGMLYMNSSYDPGEAGNGGGGLSRGEGRVWLYENGTFGFGFLRDQFITDLKRVALEDGCLADVFDT</sequence>
<dbReference type="InterPro" id="IPR001810">
    <property type="entry name" value="F-box_dom"/>
</dbReference>
<dbReference type="SUPFAM" id="SSF81383">
    <property type="entry name" value="F-box domain"/>
    <property type="match status" value="1"/>
</dbReference>
<gene>
    <name evidence="4" type="ORF">ERUC_LOCUS15364</name>
</gene>
<dbReference type="PROSITE" id="PS50181">
    <property type="entry name" value="FBOX"/>
    <property type="match status" value="1"/>
</dbReference>
<dbReference type="GO" id="GO:0005634">
    <property type="term" value="C:nucleus"/>
    <property type="evidence" value="ECO:0007669"/>
    <property type="project" value="UniProtKB-SubCell"/>
</dbReference>
<evidence type="ECO:0000256" key="1">
    <source>
        <dbReference type="RuleBase" id="RU369085"/>
    </source>
</evidence>
<evidence type="ECO:0000259" key="3">
    <source>
        <dbReference type="PROSITE" id="PS50181"/>
    </source>
</evidence>
<organism evidence="4 5">
    <name type="scientific">Eruca vesicaria subsp. sativa</name>
    <name type="common">Garden rocket</name>
    <name type="synonym">Eruca sativa</name>
    <dbReference type="NCBI Taxonomy" id="29727"/>
    <lineage>
        <taxon>Eukaryota</taxon>
        <taxon>Viridiplantae</taxon>
        <taxon>Streptophyta</taxon>
        <taxon>Embryophyta</taxon>
        <taxon>Tracheophyta</taxon>
        <taxon>Spermatophyta</taxon>
        <taxon>Magnoliopsida</taxon>
        <taxon>eudicotyledons</taxon>
        <taxon>Gunneridae</taxon>
        <taxon>Pentapetalae</taxon>
        <taxon>rosids</taxon>
        <taxon>malvids</taxon>
        <taxon>Brassicales</taxon>
        <taxon>Brassicaceae</taxon>
        <taxon>Brassiceae</taxon>
        <taxon>Eruca</taxon>
    </lineage>
</organism>
<name>A0ABC8K0C2_ERUVS</name>
<protein>
    <recommendedName>
        <fullName evidence="1">F-box protein</fullName>
    </recommendedName>
</protein>